<evidence type="ECO:0000313" key="2">
    <source>
        <dbReference type="Proteomes" id="UP000808349"/>
    </source>
</evidence>
<dbReference type="EMBL" id="JADKFW010000004">
    <property type="protein sequence ID" value="MBK9716016.1"/>
    <property type="molecule type" value="Genomic_DNA"/>
</dbReference>
<name>A0A9D7S6T1_9BACT</name>
<gene>
    <name evidence="1" type="ORF">IPO85_00545</name>
</gene>
<evidence type="ECO:0000313" key="1">
    <source>
        <dbReference type="EMBL" id="MBK9716016.1"/>
    </source>
</evidence>
<protein>
    <recommendedName>
        <fullName evidence="3">Addiction module protein</fullName>
    </recommendedName>
</protein>
<proteinExistence type="predicted"/>
<reference evidence="1 2" key="1">
    <citation type="submission" date="2020-10" db="EMBL/GenBank/DDBJ databases">
        <title>Connecting structure to function with the recovery of over 1000 high-quality activated sludge metagenome-assembled genomes encoding full-length rRNA genes using long-read sequencing.</title>
        <authorList>
            <person name="Singleton C.M."/>
            <person name="Petriglieri F."/>
            <person name="Kristensen J.M."/>
            <person name="Kirkegaard R.H."/>
            <person name="Michaelsen T.Y."/>
            <person name="Andersen M.H."/>
            <person name="Karst S.M."/>
            <person name="Dueholm M.S."/>
            <person name="Nielsen P.H."/>
            <person name="Albertsen M."/>
        </authorList>
    </citation>
    <scope>NUCLEOTIDE SEQUENCE [LARGE SCALE GENOMIC DNA]</scope>
    <source>
        <strain evidence="1">Ribe_18-Q3-R11-54_BAT3C.373</strain>
    </source>
</reference>
<comment type="caution">
    <text evidence="1">The sequence shown here is derived from an EMBL/GenBank/DDBJ whole genome shotgun (WGS) entry which is preliminary data.</text>
</comment>
<organism evidence="1 2">
    <name type="scientific">Candidatus Defluviibacterium haderslevense</name>
    <dbReference type="NCBI Taxonomy" id="2981993"/>
    <lineage>
        <taxon>Bacteria</taxon>
        <taxon>Pseudomonadati</taxon>
        <taxon>Bacteroidota</taxon>
        <taxon>Saprospiria</taxon>
        <taxon>Saprospirales</taxon>
        <taxon>Saprospiraceae</taxon>
        <taxon>Candidatus Defluviibacterium</taxon>
    </lineage>
</organism>
<sequence>MNTVKEKIIKGIQDIDNEELLQEVYTLIQDIQDTKQIIVLNSEQKLLIEEARNDYKNNRFFSTEETFEDLLDE</sequence>
<dbReference type="Proteomes" id="UP000808349">
    <property type="component" value="Unassembled WGS sequence"/>
</dbReference>
<evidence type="ECO:0008006" key="3">
    <source>
        <dbReference type="Google" id="ProtNLM"/>
    </source>
</evidence>
<dbReference type="AlphaFoldDB" id="A0A9D7S6T1"/>
<accession>A0A9D7S6T1</accession>